<organism evidence="1 2">
    <name type="scientific">Blautia hominis</name>
    <dbReference type="NCBI Taxonomy" id="2025493"/>
    <lineage>
        <taxon>Bacteria</taxon>
        <taxon>Bacillati</taxon>
        <taxon>Bacillota</taxon>
        <taxon>Clostridia</taxon>
        <taxon>Lachnospirales</taxon>
        <taxon>Lachnospiraceae</taxon>
        <taxon>Blautia</taxon>
    </lineage>
</organism>
<dbReference type="Proteomes" id="UP001600943">
    <property type="component" value="Unassembled WGS sequence"/>
</dbReference>
<accession>A0ABQ0B5J9</accession>
<dbReference type="EMBL" id="BAABYW010000001">
    <property type="protein sequence ID" value="GAA6406721.1"/>
    <property type="molecule type" value="Genomic_DNA"/>
</dbReference>
<sequence length="61" mass="7781">MVLNNRCFFYHNNWDRKEEYNDEIWMPYFEEIDGYVMDAFKEEYRNVQILKKMLEEFRGNQ</sequence>
<keyword evidence="2" id="KW-1185">Reference proteome</keyword>
<evidence type="ECO:0000313" key="2">
    <source>
        <dbReference type="Proteomes" id="UP001600943"/>
    </source>
</evidence>
<reference evidence="1 2" key="1">
    <citation type="submission" date="2024-04" db="EMBL/GenBank/DDBJ databases">
        <title>Defined microbial consortia suppress multidrug-resistant proinflammatory Enterobacteriaceae via ecological control.</title>
        <authorList>
            <person name="Furuichi M."/>
            <person name="Kawaguchi T."/>
            <person name="Pust M."/>
            <person name="Yasuma K."/>
            <person name="Plichta D."/>
            <person name="Hasegawa N."/>
            <person name="Ohya T."/>
            <person name="Bhattarai S."/>
            <person name="Sasajima S."/>
            <person name="Aoto Y."/>
            <person name="Tuganbaev T."/>
            <person name="Yaginuma M."/>
            <person name="Ueda M."/>
            <person name="Okahashi N."/>
            <person name="Amafuji K."/>
            <person name="Kiridooshi Y."/>
            <person name="Sugita K."/>
            <person name="Strazar M."/>
            <person name="Skelly A."/>
            <person name="Suda W."/>
            <person name="Hattori M."/>
            <person name="Nakamoto N."/>
            <person name="Caballero S."/>
            <person name="Norman J."/>
            <person name="Olle B."/>
            <person name="Tanoue T."/>
            <person name="Arita M."/>
            <person name="Bucci V."/>
            <person name="Atarashi K."/>
            <person name="Xavier R."/>
            <person name="Honda K."/>
        </authorList>
    </citation>
    <scope>NUCLEOTIDE SEQUENCE [LARGE SCALE GENOMIC DNA]</scope>
    <source>
        <strain evidence="2">k04-0078-D8-1</strain>
    </source>
</reference>
<name>A0ABQ0B5J9_9FIRM</name>
<protein>
    <submittedName>
        <fullName evidence="1">Uncharacterized protein</fullName>
    </submittedName>
</protein>
<proteinExistence type="predicted"/>
<evidence type="ECO:0000313" key="1">
    <source>
        <dbReference type="EMBL" id="GAA6406721.1"/>
    </source>
</evidence>
<comment type="caution">
    <text evidence="1">The sequence shown here is derived from an EMBL/GenBank/DDBJ whole genome shotgun (WGS) entry which is preliminary data.</text>
</comment>
<gene>
    <name evidence="1" type="ORF">K040078D81_08380</name>
</gene>